<dbReference type="Pfam" id="PF08990">
    <property type="entry name" value="Docking"/>
    <property type="match status" value="1"/>
</dbReference>
<dbReference type="InterPro" id="IPR014030">
    <property type="entry name" value="Ketoacyl_synth_N"/>
</dbReference>
<evidence type="ECO:0000259" key="5">
    <source>
        <dbReference type="Pfam" id="PF08990"/>
    </source>
</evidence>
<dbReference type="Pfam" id="PF00109">
    <property type="entry name" value="ketoacyl-synt"/>
    <property type="match status" value="1"/>
</dbReference>
<evidence type="ECO:0000256" key="2">
    <source>
        <dbReference type="ARBA" id="ARBA00022679"/>
    </source>
</evidence>
<dbReference type="AlphaFoldDB" id="A0A4D4KN18"/>
<dbReference type="EMBL" id="BJHW01000001">
    <property type="protein sequence ID" value="GDY50042.1"/>
    <property type="molecule type" value="Genomic_DNA"/>
</dbReference>
<proteinExistence type="predicted"/>
<organism evidence="6 7">
    <name type="scientific">Streptomyces violaceusniger</name>
    <dbReference type="NCBI Taxonomy" id="68280"/>
    <lineage>
        <taxon>Bacteria</taxon>
        <taxon>Bacillati</taxon>
        <taxon>Actinomycetota</taxon>
        <taxon>Actinomycetes</taxon>
        <taxon>Kitasatosporales</taxon>
        <taxon>Streptomycetaceae</taxon>
        <taxon>Streptomyces</taxon>
        <taxon>Streptomyces violaceusniger group</taxon>
    </lineage>
</organism>
<dbReference type="PANTHER" id="PTHR43775:SF51">
    <property type="entry name" value="INACTIVE PHENOLPHTHIOCEROL SYNTHESIS POLYKETIDE SYNTHASE TYPE I PKS1-RELATED"/>
    <property type="match status" value="1"/>
</dbReference>
<feature type="domain" description="Polyketide synthase NorB/C/GfsB-E-like docking" evidence="5">
    <location>
        <begin position="4"/>
        <end position="31"/>
    </location>
</feature>
<protein>
    <recommendedName>
        <fullName evidence="8">Beta-ketoacyl synthase N-terminal domain-containing protein</fullName>
    </recommendedName>
</protein>
<dbReference type="PANTHER" id="PTHR43775">
    <property type="entry name" value="FATTY ACID SYNTHASE"/>
    <property type="match status" value="1"/>
</dbReference>
<dbReference type="GO" id="GO:0004312">
    <property type="term" value="F:fatty acid synthase activity"/>
    <property type="evidence" value="ECO:0007669"/>
    <property type="project" value="TreeGrafter"/>
</dbReference>
<sequence>MTVSPDRLVDALRSSVKEAERLREHNRALTEAATEPIAVVAMACRLPGGADSPEKLWQLVDSGADVLTPLPRDRNWDLESLSPFVTDAYFVDDVGGFDANLFGISPVKRPRWTLSSGCCWRPPGRCSNAPGSRPTRCGTAARAYSSARDRATT</sequence>
<keyword evidence="7" id="KW-1185">Reference proteome</keyword>
<reference evidence="6 7" key="1">
    <citation type="journal article" date="2020" name="Int. J. Syst. Evol. Microbiol.">
        <title>Reclassification of Streptomyces castelarensis and Streptomyces sporoclivatus as later heterotypic synonyms of Streptomyces antimycoticus.</title>
        <authorList>
            <person name="Komaki H."/>
            <person name="Tamura T."/>
        </authorList>
    </citation>
    <scope>NUCLEOTIDE SEQUENCE [LARGE SCALE GENOMIC DNA]</scope>
    <source>
        <strain evidence="6 7">NBRC 13459</strain>
    </source>
</reference>
<name>A0A4D4KN18_STRVO</name>
<dbReference type="GO" id="GO:0006633">
    <property type="term" value="P:fatty acid biosynthetic process"/>
    <property type="evidence" value="ECO:0007669"/>
    <property type="project" value="TreeGrafter"/>
</dbReference>
<dbReference type="InterPro" id="IPR050091">
    <property type="entry name" value="PKS_NRPS_Biosynth_Enz"/>
</dbReference>
<evidence type="ECO:0000256" key="3">
    <source>
        <dbReference type="ARBA" id="ARBA00023268"/>
    </source>
</evidence>
<accession>A0A4D4KN18</accession>
<dbReference type="Proteomes" id="UP000301309">
    <property type="component" value="Unassembled WGS sequence"/>
</dbReference>
<comment type="caution">
    <text evidence="6">The sequence shown here is derived from an EMBL/GenBank/DDBJ whole genome shotgun (WGS) entry which is preliminary data.</text>
</comment>
<evidence type="ECO:0000256" key="1">
    <source>
        <dbReference type="ARBA" id="ARBA00001957"/>
    </source>
</evidence>
<evidence type="ECO:0000259" key="4">
    <source>
        <dbReference type="Pfam" id="PF00109"/>
    </source>
</evidence>
<dbReference type="SUPFAM" id="SSF53901">
    <property type="entry name" value="Thiolase-like"/>
    <property type="match status" value="1"/>
</dbReference>
<feature type="domain" description="Beta-ketoacyl synthase-like N-terminal" evidence="4">
    <location>
        <begin position="35"/>
        <end position="107"/>
    </location>
</feature>
<keyword evidence="3" id="KW-0511">Multifunctional enzyme</keyword>
<keyword evidence="2" id="KW-0808">Transferase</keyword>
<dbReference type="InterPro" id="IPR016039">
    <property type="entry name" value="Thiolase-like"/>
</dbReference>
<dbReference type="InterPro" id="IPR015083">
    <property type="entry name" value="NorB/c/GfsB-D-like_docking"/>
</dbReference>
<evidence type="ECO:0000313" key="6">
    <source>
        <dbReference type="EMBL" id="GDY50042.1"/>
    </source>
</evidence>
<evidence type="ECO:0000313" key="7">
    <source>
        <dbReference type="Proteomes" id="UP000301309"/>
    </source>
</evidence>
<gene>
    <name evidence="6" type="ORF">SVIO_006650</name>
</gene>
<comment type="cofactor">
    <cofactor evidence="1">
        <name>pantetheine 4'-phosphate</name>
        <dbReference type="ChEBI" id="CHEBI:47942"/>
    </cofactor>
</comment>
<dbReference type="Gene3D" id="3.40.47.10">
    <property type="match status" value="1"/>
</dbReference>
<evidence type="ECO:0008006" key="8">
    <source>
        <dbReference type="Google" id="ProtNLM"/>
    </source>
</evidence>